<dbReference type="OrthoDB" id="2306759at2759"/>
<evidence type="ECO:0000313" key="2">
    <source>
        <dbReference type="Proteomes" id="UP000789706"/>
    </source>
</evidence>
<proteinExistence type="predicted"/>
<gene>
    <name evidence="1" type="ORF">DEBURN_LOCUS3311</name>
</gene>
<dbReference type="Proteomes" id="UP000789706">
    <property type="component" value="Unassembled WGS sequence"/>
</dbReference>
<name>A0A9N8W1T1_9GLOM</name>
<sequence length="230" mass="25276">MFSAPLESSATAYGHNIRGFKAYVPGAFGSDTEQMEKYYKEMYLCGPNPQVIVSPAKIAGAAAFKAVQQHDSRSSSPPLSFNSDSLQNENHYSHEVNKIRETAAQEVLLLLQMFPLPNIDPTIIVLSAEAGAHRLYDQYNIVNSPKVKGHIDLTGYHVEKMRGWMKAMIKATILKVKSILDGPRPPQPRRPSISAVASLAKISSTPTPYTMSSTRAPLEPLVKNTVILPK</sequence>
<reference evidence="1" key="1">
    <citation type="submission" date="2021-06" db="EMBL/GenBank/DDBJ databases">
        <authorList>
            <person name="Kallberg Y."/>
            <person name="Tangrot J."/>
            <person name="Rosling A."/>
        </authorList>
    </citation>
    <scope>NUCLEOTIDE SEQUENCE</scope>
    <source>
        <strain evidence="1">AZ414A</strain>
    </source>
</reference>
<comment type="caution">
    <text evidence="1">The sequence shown here is derived from an EMBL/GenBank/DDBJ whole genome shotgun (WGS) entry which is preliminary data.</text>
</comment>
<accession>A0A9N8W1T1</accession>
<keyword evidence="2" id="KW-1185">Reference proteome</keyword>
<organism evidence="1 2">
    <name type="scientific">Diversispora eburnea</name>
    <dbReference type="NCBI Taxonomy" id="1213867"/>
    <lineage>
        <taxon>Eukaryota</taxon>
        <taxon>Fungi</taxon>
        <taxon>Fungi incertae sedis</taxon>
        <taxon>Mucoromycota</taxon>
        <taxon>Glomeromycotina</taxon>
        <taxon>Glomeromycetes</taxon>
        <taxon>Diversisporales</taxon>
        <taxon>Diversisporaceae</taxon>
        <taxon>Diversispora</taxon>
    </lineage>
</organism>
<evidence type="ECO:0000313" key="1">
    <source>
        <dbReference type="EMBL" id="CAG8474193.1"/>
    </source>
</evidence>
<dbReference type="EMBL" id="CAJVPK010000206">
    <property type="protein sequence ID" value="CAG8474193.1"/>
    <property type="molecule type" value="Genomic_DNA"/>
</dbReference>
<dbReference type="AlphaFoldDB" id="A0A9N8W1T1"/>
<protein>
    <submittedName>
        <fullName evidence="1">3477_t:CDS:1</fullName>
    </submittedName>
</protein>